<dbReference type="EMBL" id="CAJOBE010000115">
    <property type="protein sequence ID" value="CAF3572661.1"/>
    <property type="molecule type" value="Genomic_DNA"/>
</dbReference>
<accession>A0A813PVJ8</accession>
<proteinExistence type="predicted"/>
<feature type="transmembrane region" description="Helical" evidence="1">
    <location>
        <begin position="7"/>
        <end position="28"/>
    </location>
</feature>
<dbReference type="Proteomes" id="UP000663823">
    <property type="component" value="Unassembled WGS sequence"/>
</dbReference>
<dbReference type="EMBL" id="CAJNOL010000055">
    <property type="protein sequence ID" value="CAF0797451.1"/>
    <property type="molecule type" value="Genomic_DNA"/>
</dbReference>
<evidence type="ECO:0000313" key="11">
    <source>
        <dbReference type="Proteomes" id="UP000663882"/>
    </source>
</evidence>
<evidence type="ECO:0000313" key="7">
    <source>
        <dbReference type="EMBL" id="CAF3498476.1"/>
    </source>
</evidence>
<protein>
    <submittedName>
        <fullName evidence="3">Uncharacterized protein</fullName>
    </submittedName>
</protein>
<evidence type="ECO:0000256" key="1">
    <source>
        <dbReference type="SAM" id="Phobius"/>
    </source>
</evidence>
<dbReference type="Proteomes" id="UP000663836">
    <property type="component" value="Unassembled WGS sequence"/>
</dbReference>
<reference evidence="3" key="1">
    <citation type="submission" date="2021-02" db="EMBL/GenBank/DDBJ databases">
        <authorList>
            <person name="Nowell W R."/>
        </authorList>
    </citation>
    <scope>NUCLEOTIDE SEQUENCE</scope>
</reference>
<gene>
    <name evidence="9" type="ORF">FNK824_LOCUS2027</name>
    <name evidence="8" type="ORF">JBS370_LOCUS1721</name>
    <name evidence="4" type="ORF">JXQ802_LOCUS4047</name>
    <name evidence="5" type="ORF">JXQ802_LOCUS4165</name>
    <name evidence="7" type="ORF">OTI717_LOCUS1564</name>
    <name evidence="2" type="ORF">PYM288_LOCUS159</name>
    <name evidence="3" type="ORF">RFH988_LOCUS1760</name>
    <name evidence="6" type="ORF">SEV965_LOCUS836</name>
</gene>
<evidence type="ECO:0000313" key="6">
    <source>
        <dbReference type="EMBL" id="CAF0805179.1"/>
    </source>
</evidence>
<dbReference type="Proteomes" id="UP000663889">
    <property type="component" value="Unassembled WGS sequence"/>
</dbReference>
<dbReference type="OrthoDB" id="10053805at2759"/>
<dbReference type="Proteomes" id="UP000663882">
    <property type="component" value="Unassembled WGS sequence"/>
</dbReference>
<keyword evidence="1" id="KW-1133">Transmembrane helix</keyword>
<dbReference type="EMBL" id="CAJOAX010000068">
    <property type="protein sequence ID" value="CAF3498476.1"/>
    <property type="molecule type" value="Genomic_DNA"/>
</dbReference>
<evidence type="ECO:0000313" key="5">
    <source>
        <dbReference type="EMBL" id="CAF0799794.1"/>
    </source>
</evidence>
<dbReference type="Proteomes" id="UP000663854">
    <property type="component" value="Unassembled WGS sequence"/>
</dbReference>
<evidence type="ECO:0000313" key="9">
    <source>
        <dbReference type="EMBL" id="CAF3572661.1"/>
    </source>
</evidence>
<dbReference type="Proteomes" id="UP000663874">
    <property type="component" value="Unassembled WGS sequence"/>
</dbReference>
<dbReference type="AlphaFoldDB" id="A0A813PVJ8"/>
<dbReference type="EMBL" id="CAJNOL010000057">
    <property type="protein sequence ID" value="CAF0799794.1"/>
    <property type="molecule type" value="Genomic_DNA"/>
</dbReference>
<dbReference type="EMBL" id="CAJOBD010000061">
    <property type="protein sequence ID" value="CAF3558617.1"/>
    <property type="molecule type" value="Genomic_DNA"/>
</dbReference>
<evidence type="ECO:0000313" key="10">
    <source>
        <dbReference type="Proteomes" id="UP000663870"/>
    </source>
</evidence>
<evidence type="ECO:0000313" key="3">
    <source>
        <dbReference type="EMBL" id="CAF0759580.1"/>
    </source>
</evidence>
<evidence type="ECO:0000313" key="8">
    <source>
        <dbReference type="EMBL" id="CAF3558617.1"/>
    </source>
</evidence>
<keyword evidence="10" id="KW-1185">Reference proteome</keyword>
<keyword evidence="1" id="KW-0472">Membrane</keyword>
<dbReference type="EMBL" id="CAJNOO010000034">
    <property type="protein sequence ID" value="CAF0759580.1"/>
    <property type="molecule type" value="Genomic_DNA"/>
</dbReference>
<dbReference type="Proteomes" id="UP000663870">
    <property type="component" value="Unassembled WGS sequence"/>
</dbReference>
<dbReference type="EMBL" id="CAJNOH010000001">
    <property type="protein sequence ID" value="CAF0720758.1"/>
    <property type="molecule type" value="Genomic_DNA"/>
</dbReference>
<organism evidence="3 11">
    <name type="scientific">Rotaria sordida</name>
    <dbReference type="NCBI Taxonomy" id="392033"/>
    <lineage>
        <taxon>Eukaryota</taxon>
        <taxon>Metazoa</taxon>
        <taxon>Spiralia</taxon>
        <taxon>Gnathifera</taxon>
        <taxon>Rotifera</taxon>
        <taxon>Eurotatoria</taxon>
        <taxon>Bdelloidea</taxon>
        <taxon>Philodinida</taxon>
        <taxon>Philodinidae</taxon>
        <taxon>Rotaria</taxon>
    </lineage>
</organism>
<dbReference type="EMBL" id="CAJNOU010000014">
    <property type="protein sequence ID" value="CAF0805179.1"/>
    <property type="molecule type" value="Genomic_DNA"/>
</dbReference>
<evidence type="ECO:0000313" key="4">
    <source>
        <dbReference type="EMBL" id="CAF0797451.1"/>
    </source>
</evidence>
<comment type="caution">
    <text evidence="3">The sequence shown here is derived from an EMBL/GenBank/DDBJ whole genome shotgun (WGS) entry which is preliminary data.</text>
</comment>
<name>A0A813PVJ8_9BILA</name>
<evidence type="ECO:0000313" key="2">
    <source>
        <dbReference type="EMBL" id="CAF0720758.1"/>
    </source>
</evidence>
<keyword evidence="1" id="KW-0812">Transmembrane</keyword>
<sequence length="96" mass="10917">MGQISSTAIIILVVIAVVIVIIVLSLLICCLCKKCDQCARWSRGRAIEREETARDREIAESRRHFNEIRQQQDLVHDQLRVKYNLNGGDSKTVIVP</sequence>